<dbReference type="Proteomes" id="UP000000724">
    <property type="component" value="Contig Pc00c21"/>
</dbReference>
<organism evidence="1 2">
    <name type="scientific">Penicillium rubens (strain ATCC 28089 / DSM 1075 / NRRL 1951 / Wisconsin 54-1255)</name>
    <name type="common">Penicillium chrysogenum</name>
    <dbReference type="NCBI Taxonomy" id="500485"/>
    <lineage>
        <taxon>Eukaryota</taxon>
        <taxon>Fungi</taxon>
        <taxon>Dikarya</taxon>
        <taxon>Ascomycota</taxon>
        <taxon>Pezizomycotina</taxon>
        <taxon>Eurotiomycetes</taxon>
        <taxon>Eurotiomycetidae</taxon>
        <taxon>Eurotiales</taxon>
        <taxon>Aspergillaceae</taxon>
        <taxon>Penicillium</taxon>
        <taxon>Penicillium chrysogenum species complex</taxon>
    </lineage>
</organism>
<proteinExistence type="predicted"/>
<evidence type="ECO:0000313" key="2">
    <source>
        <dbReference type="Proteomes" id="UP000000724"/>
    </source>
</evidence>
<accession>B6HM11</accession>
<protein>
    <submittedName>
        <fullName evidence="1">Uncharacterized protein</fullName>
    </submittedName>
</protein>
<reference evidence="1 2" key="1">
    <citation type="journal article" date="2008" name="Nat. Biotechnol.">
        <title>Genome sequencing and analysis of the filamentous fungus Penicillium chrysogenum.</title>
        <authorList>
            <person name="van den Berg M.A."/>
            <person name="Albang R."/>
            <person name="Albermann K."/>
            <person name="Badger J.H."/>
            <person name="Daran J.-M."/>
            <person name="Driessen A.J.M."/>
            <person name="Garcia-Estrada C."/>
            <person name="Fedorova N.D."/>
            <person name="Harris D.M."/>
            <person name="Heijne W.H.M."/>
            <person name="Joardar V.S."/>
            <person name="Kiel J.A.K.W."/>
            <person name="Kovalchuk A."/>
            <person name="Martin J.F."/>
            <person name="Nierman W.C."/>
            <person name="Nijland J.G."/>
            <person name="Pronk J.T."/>
            <person name="Roubos J.A."/>
            <person name="van der Klei I.J."/>
            <person name="van Peij N.N.M.E."/>
            <person name="Veenhuis M."/>
            <person name="von Doehren H."/>
            <person name="Wagner C."/>
            <person name="Wortman J.R."/>
            <person name="Bovenberg R.A.L."/>
        </authorList>
    </citation>
    <scope>NUCLEOTIDE SEQUENCE [LARGE SCALE GENOMIC DNA]</scope>
    <source>
        <strain evidence="2">ATCC 28089 / DSM 1075 / NRRL 1951 / Wisconsin 54-1255</strain>
    </source>
</reference>
<dbReference type="EMBL" id="AM920436">
    <property type="protein sequence ID" value="CAP96168.1"/>
    <property type="molecule type" value="Genomic_DNA"/>
</dbReference>
<dbReference type="STRING" id="500485.B6HM11"/>
<dbReference type="OrthoDB" id="5424209at2759"/>
<dbReference type="VEuPathDB" id="FungiDB:PCH_Pc21g12710"/>
<dbReference type="AlphaFoldDB" id="B6HM11"/>
<sequence length="288" mass="32369">MFTRPIGPTHGTDLPEKGLDPEFFVRVRKELDRRALQVPCMLGESLALKSAYNSGTLGGLLELKMPGKADYITVGLTCFHCVSPSEKVLDPDFLARVRVWRKEGIVPADNLRTRLQVKHPSPNAIKSKIASVEDEICGIEHNEEYARLCDLVNEGLQGQLGRRAEETFLGITKNLSELRSFLREMEKFRGNFGSAFAASGFRTTEDEDGNSSDLTNRLSALFDASRNEELISEMQILILIHQKLFRDLGLAKLTGLLWRIAYLGFVDGFRYAACRQRSVRGGRRSLYL</sequence>
<name>B6HM11_PENRW</name>
<evidence type="ECO:0000313" key="1">
    <source>
        <dbReference type="EMBL" id="CAP96168.1"/>
    </source>
</evidence>
<keyword evidence="2" id="KW-1185">Reference proteome</keyword>
<dbReference type="HOGENOM" id="CLU_966762_0_0_1"/>
<gene>
    <name evidence="1" type="ORF">Pc21g12710</name>
    <name evidence="1" type="ORF">PCH_Pc21g12710</name>
</gene>